<feature type="domain" description="PHD-type" evidence="6">
    <location>
        <begin position="179"/>
        <end position="233"/>
    </location>
</feature>
<reference evidence="10 11" key="1">
    <citation type="submission" date="2010-05" db="EMBL/GenBank/DDBJ databases">
        <title>The Genome Sequence of Thecamonas trahens ATCC 50062.</title>
        <authorList>
            <consortium name="The Broad Institute Genome Sequencing Platform"/>
            <person name="Russ C."/>
            <person name="Cuomo C."/>
            <person name="Shea T."/>
            <person name="Young S.K."/>
            <person name="Zeng Q."/>
            <person name="Koehrsen M."/>
            <person name="Haas B."/>
            <person name="Borodovsky M."/>
            <person name="Guigo R."/>
            <person name="Alvarado L."/>
            <person name="Berlin A."/>
            <person name="Bochicchio J."/>
            <person name="Borenstein D."/>
            <person name="Chapman S."/>
            <person name="Chen Z."/>
            <person name="Freedman E."/>
            <person name="Gellesch M."/>
            <person name="Goldberg J."/>
            <person name="Griggs A."/>
            <person name="Gujja S."/>
            <person name="Heilman E."/>
            <person name="Heiman D."/>
            <person name="Hepburn T."/>
            <person name="Howarth C."/>
            <person name="Jen D."/>
            <person name="Larson L."/>
            <person name="Mehta T."/>
            <person name="Park D."/>
            <person name="Pearson M."/>
            <person name="Roberts A."/>
            <person name="Saif S."/>
            <person name="Shenoy N."/>
            <person name="Sisk P."/>
            <person name="Stolte C."/>
            <person name="Sykes S."/>
            <person name="Thomson T."/>
            <person name="Walk T."/>
            <person name="White J."/>
            <person name="Yandava C."/>
            <person name="Burger G."/>
            <person name="Gray M.W."/>
            <person name="Holland P.W.H."/>
            <person name="King N."/>
            <person name="Lang F.B.F."/>
            <person name="Roger A.J."/>
            <person name="Ruiz-Trillo I."/>
            <person name="Lander E."/>
            <person name="Nusbaum C."/>
        </authorList>
    </citation>
    <scope>NUCLEOTIDE SEQUENCE [LARGE SCALE GENOMIC DNA]</scope>
    <source>
        <strain evidence="10 11">ATCC 50062</strain>
    </source>
</reference>
<dbReference type="Pfam" id="PF00569">
    <property type="entry name" value="ZZ"/>
    <property type="match status" value="1"/>
</dbReference>
<dbReference type="SMART" id="SM00291">
    <property type="entry name" value="ZnF_ZZ"/>
    <property type="match status" value="1"/>
</dbReference>
<evidence type="ECO:0000259" key="9">
    <source>
        <dbReference type="PROSITE" id="PS50966"/>
    </source>
</evidence>
<feature type="domain" description="RING-type" evidence="7">
    <location>
        <begin position="182"/>
        <end position="231"/>
    </location>
</feature>
<feature type="domain" description="ZZ-type" evidence="8">
    <location>
        <begin position="260"/>
        <end position="313"/>
    </location>
</feature>
<dbReference type="AlphaFoldDB" id="A0A0L0DQT5"/>
<dbReference type="InterPro" id="IPR019787">
    <property type="entry name" value="Znf_PHD-finger"/>
</dbReference>
<dbReference type="GeneID" id="25561243"/>
<evidence type="ECO:0000256" key="5">
    <source>
        <dbReference type="SAM" id="MobiDB-lite"/>
    </source>
</evidence>
<dbReference type="STRING" id="461836.A0A0L0DQT5"/>
<dbReference type="Gene3D" id="3.30.60.90">
    <property type="match status" value="1"/>
</dbReference>
<evidence type="ECO:0000313" key="11">
    <source>
        <dbReference type="Proteomes" id="UP000054408"/>
    </source>
</evidence>
<dbReference type="InterPro" id="IPR000433">
    <property type="entry name" value="Znf_ZZ"/>
</dbReference>
<dbReference type="OrthoDB" id="2122982at2759"/>
<evidence type="ECO:0000259" key="6">
    <source>
        <dbReference type="PROSITE" id="PS50016"/>
    </source>
</evidence>
<dbReference type="GO" id="GO:0061630">
    <property type="term" value="F:ubiquitin protein ligase activity"/>
    <property type="evidence" value="ECO:0007669"/>
    <property type="project" value="InterPro"/>
</dbReference>
<sequence length="515" mass="54073">MARVVPYRVRPPASFARTLEAACAARFFLVDAPGPTSFVLQPREAGEEPQGDRASDRAGAGGGARRQGAARVKVMLGNSHMCSCPGARRARRRAGPAAEPCLHIVYVLIKLCGIDADEPLLWQLALVDAELDKVSAGRLRVVAGADADSDSGQAGAPASSSRRVEPAVESVSHRAIEAGAVCPICQDEYAEGTHVVFCAFGCGNSVHAQCMKVWAEYKLASESQVNCPFCRESWPLYQTPGVLGEGGVVVATADDAPAVHAGTRCSACRSTPIRGLRFRCAMCATPTNLCAGCFHAGAHPHHSVFDCKHEPGDVFVRAPMRRGLGAPPPRRATPSPALDPELVADLQSRELSSEDYNLLLQLDEQRPGHAAAGTSSGSSARELERVIAARRRNARASRARERAAAARRRAPPVRPRVDLPPLAVSATAIGAATTGDGAAAAASARPGEAVGRARRARAQNAYLRHRTGYSARSARNMLARARADLDAAVGRRSGGAEGGAYGTSGVGLSIRGLQL</sequence>
<feature type="domain" description="SWIM-type" evidence="9">
    <location>
        <begin position="72"/>
        <end position="112"/>
    </location>
</feature>
<dbReference type="InterPro" id="IPR013083">
    <property type="entry name" value="Znf_RING/FYVE/PHD"/>
</dbReference>
<evidence type="ECO:0000256" key="1">
    <source>
        <dbReference type="ARBA" id="ARBA00022723"/>
    </source>
</evidence>
<accession>A0A0L0DQT5</accession>
<keyword evidence="11" id="KW-1185">Reference proteome</keyword>
<keyword evidence="1" id="KW-0479">Metal-binding</keyword>
<dbReference type="CDD" id="cd16494">
    <property type="entry name" value="RING-CH-C4HC3_ZSWM2"/>
    <property type="match status" value="1"/>
</dbReference>
<keyword evidence="3" id="KW-0862">Zinc</keyword>
<dbReference type="GO" id="GO:0008270">
    <property type="term" value="F:zinc ion binding"/>
    <property type="evidence" value="ECO:0007669"/>
    <property type="project" value="UniProtKB-KW"/>
</dbReference>
<dbReference type="EMBL" id="GL349438">
    <property type="protein sequence ID" value="KNC54640.1"/>
    <property type="molecule type" value="Genomic_DNA"/>
</dbReference>
<dbReference type="PANTHER" id="PTHR21540">
    <property type="entry name" value="RING FINGER AND SWIM DOMAIN-CONTAINING PROTEIN 2"/>
    <property type="match status" value="1"/>
</dbReference>
<proteinExistence type="predicted"/>
<evidence type="ECO:0000259" key="7">
    <source>
        <dbReference type="PROSITE" id="PS50089"/>
    </source>
</evidence>
<feature type="region of interest" description="Disordered" evidence="5">
    <location>
        <begin position="391"/>
        <end position="418"/>
    </location>
</feature>
<feature type="compositionally biased region" description="Basic and acidic residues" evidence="5">
    <location>
        <begin position="44"/>
        <end position="56"/>
    </location>
</feature>
<dbReference type="PROSITE" id="PS50089">
    <property type="entry name" value="ZF_RING_2"/>
    <property type="match status" value="1"/>
</dbReference>
<evidence type="ECO:0000259" key="8">
    <source>
        <dbReference type="PROSITE" id="PS50135"/>
    </source>
</evidence>
<dbReference type="Proteomes" id="UP000054408">
    <property type="component" value="Unassembled WGS sequence"/>
</dbReference>
<dbReference type="GO" id="GO:0016301">
    <property type="term" value="F:kinase activity"/>
    <property type="evidence" value="ECO:0007669"/>
    <property type="project" value="UniProtKB-KW"/>
</dbReference>
<evidence type="ECO:0000256" key="4">
    <source>
        <dbReference type="PROSITE-ProRule" id="PRU00228"/>
    </source>
</evidence>
<dbReference type="InterPro" id="IPR007527">
    <property type="entry name" value="Znf_SWIM"/>
</dbReference>
<dbReference type="InterPro" id="IPR039903">
    <property type="entry name" value="Zswim2"/>
</dbReference>
<dbReference type="SUPFAM" id="SSF57850">
    <property type="entry name" value="RING/U-box"/>
    <property type="match status" value="2"/>
</dbReference>
<evidence type="ECO:0000256" key="3">
    <source>
        <dbReference type="ARBA" id="ARBA00022833"/>
    </source>
</evidence>
<name>A0A0L0DQT5_THETB</name>
<evidence type="ECO:0000313" key="10">
    <source>
        <dbReference type="EMBL" id="KNC54640.1"/>
    </source>
</evidence>
<dbReference type="PROSITE" id="PS50016">
    <property type="entry name" value="ZF_PHD_2"/>
    <property type="match status" value="1"/>
</dbReference>
<dbReference type="PROSITE" id="PS50966">
    <property type="entry name" value="ZF_SWIM"/>
    <property type="match status" value="1"/>
</dbReference>
<dbReference type="Pfam" id="PF13639">
    <property type="entry name" value="zf-RING_2"/>
    <property type="match status" value="1"/>
</dbReference>
<keyword evidence="10" id="KW-0418">Kinase</keyword>
<keyword evidence="2 4" id="KW-0863">Zinc-finger</keyword>
<keyword evidence="10" id="KW-0808">Transferase</keyword>
<dbReference type="PROSITE" id="PS50135">
    <property type="entry name" value="ZF_ZZ_2"/>
    <property type="match status" value="1"/>
</dbReference>
<dbReference type="PANTHER" id="PTHR21540:SF3">
    <property type="entry name" value="E3 UBIQUITIN-PROTEIN LIGASE ZSWIM2"/>
    <property type="match status" value="1"/>
</dbReference>
<dbReference type="Gene3D" id="3.30.40.10">
    <property type="entry name" value="Zinc/RING finger domain, C3HC4 (zinc finger)"/>
    <property type="match status" value="1"/>
</dbReference>
<protein>
    <submittedName>
        <fullName evidence="10">Mitogen-activated protein kinase kinase kinase 1</fullName>
    </submittedName>
</protein>
<dbReference type="RefSeq" id="XP_013761547.1">
    <property type="nucleotide sequence ID" value="XM_013906093.1"/>
</dbReference>
<dbReference type="eggNOG" id="KOG0800">
    <property type="taxonomic scope" value="Eukaryota"/>
</dbReference>
<organism evidence="10 11">
    <name type="scientific">Thecamonas trahens ATCC 50062</name>
    <dbReference type="NCBI Taxonomy" id="461836"/>
    <lineage>
        <taxon>Eukaryota</taxon>
        <taxon>Apusozoa</taxon>
        <taxon>Apusomonadida</taxon>
        <taxon>Apusomonadidae</taxon>
        <taxon>Thecamonas</taxon>
    </lineage>
</organism>
<dbReference type="InterPro" id="IPR043145">
    <property type="entry name" value="Znf_ZZ_sf"/>
</dbReference>
<feature type="region of interest" description="Disordered" evidence="5">
    <location>
        <begin position="40"/>
        <end position="65"/>
    </location>
</feature>
<dbReference type="InterPro" id="IPR001841">
    <property type="entry name" value="Znf_RING"/>
</dbReference>
<gene>
    <name evidence="10" type="ORF">AMSG_01494</name>
</gene>
<evidence type="ECO:0000256" key="2">
    <source>
        <dbReference type="ARBA" id="ARBA00022771"/>
    </source>
</evidence>